<evidence type="ECO:0008006" key="10">
    <source>
        <dbReference type="Google" id="ProtNLM"/>
    </source>
</evidence>
<protein>
    <recommendedName>
        <fullName evidence="10">Mid2 domain-containing protein</fullName>
    </recommendedName>
</protein>
<feature type="non-terminal residue" evidence="8">
    <location>
        <position position="1"/>
    </location>
</feature>
<dbReference type="OrthoDB" id="3564193at2759"/>
<accession>A0A3E2HDW9</accession>
<dbReference type="Proteomes" id="UP000258309">
    <property type="component" value="Unassembled WGS sequence"/>
</dbReference>
<keyword evidence="2 6" id="KW-0812">Transmembrane</keyword>
<evidence type="ECO:0000256" key="6">
    <source>
        <dbReference type="SAM" id="Phobius"/>
    </source>
</evidence>
<comment type="subcellular location">
    <subcellularLocation>
        <location evidence="1">Membrane</location>
        <topology evidence="1">Single-pass membrane protein</topology>
    </subcellularLocation>
</comment>
<name>A0A3E2HDW9_SCYLI</name>
<dbReference type="OMA" id="EANKFMM"/>
<dbReference type="EMBL" id="NCSJ02000072">
    <property type="protein sequence ID" value="RFU31600.1"/>
    <property type="molecule type" value="Genomic_DNA"/>
</dbReference>
<dbReference type="InterPro" id="IPR051694">
    <property type="entry name" value="Immunoregulatory_rcpt-like"/>
</dbReference>
<dbReference type="PANTHER" id="PTHR15549">
    <property type="entry name" value="PAIRED IMMUNOGLOBULIN-LIKE TYPE 2 RECEPTOR"/>
    <property type="match status" value="1"/>
</dbReference>
<reference evidence="8 9" key="1">
    <citation type="submission" date="2018-05" db="EMBL/GenBank/DDBJ databases">
        <title>Draft genome sequence of Scytalidium lignicola DSM 105466, a ubiquitous saprotrophic fungus.</title>
        <authorList>
            <person name="Buettner E."/>
            <person name="Gebauer A.M."/>
            <person name="Hofrichter M."/>
            <person name="Liers C."/>
            <person name="Kellner H."/>
        </authorList>
    </citation>
    <scope>NUCLEOTIDE SEQUENCE [LARGE SCALE GENOMIC DNA]</scope>
    <source>
        <strain evidence="8 9">DSM 105466</strain>
    </source>
</reference>
<feature type="signal peptide" evidence="7">
    <location>
        <begin position="1"/>
        <end position="18"/>
    </location>
</feature>
<evidence type="ECO:0000256" key="1">
    <source>
        <dbReference type="ARBA" id="ARBA00004167"/>
    </source>
</evidence>
<dbReference type="GO" id="GO:0016020">
    <property type="term" value="C:membrane"/>
    <property type="evidence" value="ECO:0007669"/>
    <property type="project" value="UniProtKB-SubCell"/>
</dbReference>
<evidence type="ECO:0000313" key="9">
    <source>
        <dbReference type="Proteomes" id="UP000258309"/>
    </source>
</evidence>
<comment type="caution">
    <text evidence="8">The sequence shown here is derived from an EMBL/GenBank/DDBJ whole genome shotgun (WGS) entry which is preliminary data.</text>
</comment>
<feature type="chain" id="PRO_5017657801" description="Mid2 domain-containing protein" evidence="7">
    <location>
        <begin position="19"/>
        <end position="292"/>
    </location>
</feature>
<keyword evidence="4 6" id="KW-0472">Membrane</keyword>
<dbReference type="GO" id="GO:0071944">
    <property type="term" value="C:cell periphery"/>
    <property type="evidence" value="ECO:0007669"/>
    <property type="project" value="UniProtKB-ARBA"/>
</dbReference>
<dbReference type="STRING" id="5539.A0A3E2HDW9"/>
<dbReference type="AlphaFoldDB" id="A0A3E2HDW9"/>
<proteinExistence type="predicted"/>
<keyword evidence="3 6" id="KW-1133">Transmembrane helix</keyword>
<evidence type="ECO:0000256" key="5">
    <source>
        <dbReference type="SAM" id="MobiDB-lite"/>
    </source>
</evidence>
<keyword evidence="9" id="KW-1185">Reference proteome</keyword>
<keyword evidence="7" id="KW-0732">Signal</keyword>
<feature type="compositionally biased region" description="Low complexity" evidence="5">
    <location>
        <begin position="132"/>
        <end position="195"/>
    </location>
</feature>
<evidence type="ECO:0000256" key="2">
    <source>
        <dbReference type="ARBA" id="ARBA00022692"/>
    </source>
</evidence>
<dbReference type="PANTHER" id="PTHR15549:SF26">
    <property type="entry name" value="AXIAL BUDDING PATTERN PROTEIN 2-RELATED"/>
    <property type="match status" value="1"/>
</dbReference>
<feature type="non-terminal residue" evidence="8">
    <location>
        <position position="292"/>
    </location>
</feature>
<evidence type="ECO:0000313" key="8">
    <source>
        <dbReference type="EMBL" id="RFU31600.1"/>
    </source>
</evidence>
<evidence type="ECO:0000256" key="3">
    <source>
        <dbReference type="ARBA" id="ARBA00022989"/>
    </source>
</evidence>
<organism evidence="8 9">
    <name type="scientific">Scytalidium lignicola</name>
    <name type="common">Hyphomycete</name>
    <dbReference type="NCBI Taxonomy" id="5539"/>
    <lineage>
        <taxon>Eukaryota</taxon>
        <taxon>Fungi</taxon>
        <taxon>Dikarya</taxon>
        <taxon>Ascomycota</taxon>
        <taxon>Pezizomycotina</taxon>
        <taxon>Leotiomycetes</taxon>
        <taxon>Leotiomycetes incertae sedis</taxon>
        <taxon>Scytalidium</taxon>
    </lineage>
</organism>
<evidence type="ECO:0000256" key="7">
    <source>
        <dbReference type="SAM" id="SignalP"/>
    </source>
</evidence>
<gene>
    <name evidence="8" type="ORF">B7463_g4739</name>
</gene>
<evidence type="ECO:0000256" key="4">
    <source>
        <dbReference type="ARBA" id="ARBA00023136"/>
    </source>
</evidence>
<feature type="transmembrane region" description="Helical" evidence="6">
    <location>
        <begin position="203"/>
        <end position="226"/>
    </location>
</feature>
<sequence>MRSVPVFALLLLVTSVAAQDFTFVNPAPAGPDGDFSLDSTYVLGSTMNVQWTSNTNQPMDLTLSQQQPNDEWEYIFQDKSSITSYSWNVSTKKNLSETPVFFFELWVSGADTPATISHYFNITTGDRDAEKSSPGSSSGLPPPTATSAPTHPLSFNSPASTSSSDPTTTARTSSSTGAGAADATSTSPPVAVSSSSSGLGTGAIIGLALGIPAAVFIGVATGWFFFSRRKPRTPPKDPILSRGDYAPPSYNYYEPQSAAPSAPGTPQQQYYQPEIAELGTGVIELPGSIDQK</sequence>
<feature type="region of interest" description="Disordered" evidence="5">
    <location>
        <begin position="127"/>
        <end position="195"/>
    </location>
</feature>